<name>B0EPM8_ENTDS</name>
<dbReference type="Proteomes" id="UP000008076">
    <property type="component" value="Unassembled WGS sequence"/>
</dbReference>
<keyword evidence="8 10" id="KW-0238">DNA-binding</keyword>
<dbReference type="Pfam" id="PF17855">
    <property type="entry name" value="MCM_lid"/>
    <property type="match status" value="1"/>
</dbReference>
<dbReference type="PROSITE" id="PS50051">
    <property type="entry name" value="MCM_2"/>
    <property type="match status" value="1"/>
</dbReference>
<dbReference type="GO" id="GO:0042555">
    <property type="term" value="C:MCM complex"/>
    <property type="evidence" value="ECO:0007669"/>
    <property type="project" value="UniProtKB-UniRule"/>
</dbReference>
<feature type="domain" description="MCM C-terminal AAA(+) ATPase" evidence="12">
    <location>
        <begin position="180"/>
        <end position="385"/>
    </location>
</feature>
<evidence type="ECO:0000256" key="11">
    <source>
        <dbReference type="RuleBase" id="RU368061"/>
    </source>
</evidence>
<dbReference type="GO" id="GO:0016787">
    <property type="term" value="F:hydrolase activity"/>
    <property type="evidence" value="ECO:0007669"/>
    <property type="project" value="UniProtKB-KW"/>
</dbReference>
<evidence type="ECO:0000256" key="5">
    <source>
        <dbReference type="ARBA" id="ARBA00022801"/>
    </source>
</evidence>
<dbReference type="GO" id="GO:0000727">
    <property type="term" value="P:double-strand break repair via break-induced replication"/>
    <property type="evidence" value="ECO:0007669"/>
    <property type="project" value="TreeGrafter"/>
</dbReference>
<dbReference type="InterPro" id="IPR001208">
    <property type="entry name" value="MCM_dom"/>
</dbReference>
<dbReference type="EC" id="3.6.4.12" evidence="11"/>
<evidence type="ECO:0000256" key="6">
    <source>
        <dbReference type="ARBA" id="ARBA00022806"/>
    </source>
</evidence>
<dbReference type="SUPFAM" id="SSF52540">
    <property type="entry name" value="P-loop containing nucleoside triphosphate hydrolases"/>
    <property type="match status" value="1"/>
</dbReference>
<organism evidence="14">
    <name type="scientific">Entamoeba dispar (strain ATCC PRA-260 / SAW760)</name>
    <dbReference type="NCBI Taxonomy" id="370354"/>
    <lineage>
        <taxon>Eukaryota</taxon>
        <taxon>Amoebozoa</taxon>
        <taxon>Evosea</taxon>
        <taxon>Archamoebae</taxon>
        <taxon>Mastigamoebida</taxon>
        <taxon>Entamoebidae</taxon>
        <taxon>Entamoeba</taxon>
    </lineage>
</organism>
<dbReference type="PROSITE" id="PS00847">
    <property type="entry name" value="MCM_1"/>
    <property type="match status" value="1"/>
</dbReference>
<dbReference type="PANTHER" id="PTHR11630:SF46">
    <property type="entry name" value="DNA REPLICATION LICENSING FACTOR MCM3-RELATED"/>
    <property type="match status" value="1"/>
</dbReference>
<dbReference type="GO" id="GO:0017116">
    <property type="term" value="F:single-stranded DNA helicase activity"/>
    <property type="evidence" value="ECO:0007669"/>
    <property type="project" value="TreeGrafter"/>
</dbReference>
<evidence type="ECO:0000313" key="13">
    <source>
        <dbReference type="EMBL" id="EDR23524.1"/>
    </source>
</evidence>
<dbReference type="GeneID" id="5885237"/>
<dbReference type="PRINTS" id="PR01657">
    <property type="entry name" value="MCMFAMILY"/>
</dbReference>
<dbReference type="GO" id="GO:0005634">
    <property type="term" value="C:nucleus"/>
    <property type="evidence" value="ECO:0007669"/>
    <property type="project" value="UniProtKB-SubCell"/>
</dbReference>
<dbReference type="OMA" id="EANHIMV"/>
<dbReference type="VEuPathDB" id="AmoebaDB:EDI_347090"/>
<dbReference type="FunFam" id="2.20.28.10:FF:000025">
    <property type="entry name" value="DNA replication licensing factor MCM3"/>
    <property type="match status" value="1"/>
</dbReference>
<evidence type="ECO:0000256" key="9">
    <source>
        <dbReference type="ARBA" id="ARBA00023242"/>
    </source>
</evidence>
<keyword evidence="9 11" id="KW-0539">Nucleus</keyword>
<comment type="catalytic activity">
    <reaction evidence="11">
        <text>ATP + H2O = ADP + phosphate + H(+)</text>
        <dbReference type="Rhea" id="RHEA:13065"/>
        <dbReference type="ChEBI" id="CHEBI:15377"/>
        <dbReference type="ChEBI" id="CHEBI:15378"/>
        <dbReference type="ChEBI" id="CHEBI:30616"/>
        <dbReference type="ChEBI" id="CHEBI:43474"/>
        <dbReference type="ChEBI" id="CHEBI:456216"/>
        <dbReference type="EC" id="3.6.4.12"/>
    </reaction>
</comment>
<accession>B0EPM8</accession>
<comment type="subcellular location">
    <subcellularLocation>
        <location evidence="1 11">Nucleus</location>
    </subcellularLocation>
</comment>
<evidence type="ECO:0000259" key="12">
    <source>
        <dbReference type="PROSITE" id="PS50051"/>
    </source>
</evidence>
<dbReference type="Gene3D" id="3.40.50.300">
    <property type="entry name" value="P-loop containing nucleotide triphosphate hydrolases"/>
    <property type="match status" value="1"/>
</dbReference>
<evidence type="ECO:0000256" key="3">
    <source>
        <dbReference type="ARBA" id="ARBA00022705"/>
    </source>
</evidence>
<keyword evidence="5 11" id="KW-0378">Hydrolase</keyword>
<evidence type="ECO:0000256" key="4">
    <source>
        <dbReference type="ARBA" id="ARBA00022741"/>
    </source>
</evidence>
<dbReference type="InterPro" id="IPR018525">
    <property type="entry name" value="MCM_CS"/>
</dbReference>
<gene>
    <name evidence="13" type="ORF">EDI_347090</name>
</gene>
<evidence type="ECO:0000256" key="8">
    <source>
        <dbReference type="ARBA" id="ARBA00023125"/>
    </source>
</evidence>
<dbReference type="EMBL" id="DS550293">
    <property type="protein sequence ID" value="EDR23524.1"/>
    <property type="molecule type" value="Genomic_DNA"/>
</dbReference>
<protein>
    <recommendedName>
        <fullName evidence="11">DNA replication licensing factor MCM3</fullName>
        <ecNumber evidence="11">3.6.4.12</ecNumber>
    </recommendedName>
</protein>
<keyword evidence="7 10" id="KW-0067">ATP-binding</keyword>
<dbReference type="Gene3D" id="2.20.28.10">
    <property type="match status" value="1"/>
</dbReference>
<dbReference type="KEGG" id="edi:EDI_347090"/>
<dbReference type="InterPro" id="IPR041562">
    <property type="entry name" value="MCM_lid"/>
</dbReference>
<dbReference type="SMART" id="SM00382">
    <property type="entry name" value="AAA"/>
    <property type="match status" value="1"/>
</dbReference>
<dbReference type="InterPro" id="IPR033762">
    <property type="entry name" value="MCM_OB"/>
</dbReference>
<dbReference type="SMART" id="SM00350">
    <property type="entry name" value="MCM"/>
    <property type="match status" value="1"/>
</dbReference>
<comment type="function">
    <text evidence="11">Acts as component of the MCM2-7 complex (MCM complex) which is the replicative helicase essential for 'once per cell cycle' DNA replication initiation and elongation in eukaryotic cells. The active ATPase sites in the MCM2-7 ring are formed through the interaction surfaces of two neighboring subunits such that a critical structure of a conserved arginine finger motif is provided in trans relative to the ATP-binding site of the Walker A box of the adjacent subunit. The six ATPase active sites, however, are likely to contribute differentially to the complex helicase activity.</text>
</comment>
<dbReference type="InterPro" id="IPR027417">
    <property type="entry name" value="P-loop_NTPase"/>
</dbReference>
<dbReference type="eggNOG" id="KOG0479">
    <property type="taxonomic scope" value="Eukaryota"/>
</dbReference>
<keyword evidence="14" id="KW-1185">Reference proteome</keyword>
<dbReference type="PRINTS" id="PR01659">
    <property type="entry name" value="MCMPROTEIN3"/>
</dbReference>
<comment type="similarity">
    <text evidence="2 10">Belongs to the MCM family.</text>
</comment>
<sequence>MESHIHHITPRNITASILQQKVAVQGIITKSSQIRPLLQTAVQFCPLDYSIHARDLSHADIMVKLSSKTLDGKPLELEPGLSTYKDFQTLVVQEMPESAPTGQMPRSVIVILLDQLVDKGKPGDRVIINGTLKALAGPNHSSTFKVVLEADNINTLQSEGPELTEIDKENIKKVMKEKNSINLLSKSIAPSIYGYSDIKKAILLMLVGSTPKIRLRSRVRGDIHIMLCGDPSTAKSQLLRYVMSIAPLAVSTNGRGATGVGLTAAVVNDPDTNQRTLEAGAMVLADRGIVCVDEFDKMSIEDRAAMHEVMEQQTVTVQKAGIHTALNARCSILAAANPSNGNYNVKKSPMENLYFPESLLSRFDLIFIILDSSTEELDRRLSQHVLKMHRHFDALSEQRGDDEINVLALVDAEREKIGDAPVYQDTSLYEGEKLFTNKFIKKYITYARNLPTPSLTQFASETIANAYVKLRENERLKRIKHNFKIKTLPITARALDSLIRLAEAHARIRGSNTIDEIDAQIAVQLIFYAHFDENWEGNITTDIARKVREYLTNELIAECKDIIQFDDILNICGIDKPTLMKILPQLSFGYDKDEEFVYKQN</sequence>
<dbReference type="Gene3D" id="2.40.50.140">
    <property type="entry name" value="Nucleic acid-binding proteins"/>
    <property type="match status" value="1"/>
</dbReference>
<reference evidence="14" key="1">
    <citation type="submission" date="2007-12" db="EMBL/GenBank/DDBJ databases">
        <title>Annotation of Entamoeba dispar SAW760.</title>
        <authorList>
            <person name="Lorenzi H."/>
            <person name="Inman J."/>
            <person name="Schobel S."/>
            <person name="Amedeo P."/>
            <person name="Caler E."/>
        </authorList>
    </citation>
    <scope>NUCLEOTIDE SEQUENCE [LARGE SCALE GENOMIC DNA]</scope>
    <source>
        <strain evidence="14">ATCC PRA-260 / SAW760</strain>
    </source>
</reference>
<evidence type="ECO:0000256" key="1">
    <source>
        <dbReference type="ARBA" id="ARBA00004123"/>
    </source>
</evidence>
<dbReference type="GO" id="GO:0005524">
    <property type="term" value="F:ATP binding"/>
    <property type="evidence" value="ECO:0007669"/>
    <property type="project" value="UniProtKB-UniRule"/>
</dbReference>
<evidence type="ECO:0000256" key="10">
    <source>
        <dbReference type="RuleBase" id="RU004070"/>
    </source>
</evidence>
<dbReference type="InterPro" id="IPR008046">
    <property type="entry name" value="Mcm3"/>
</dbReference>
<evidence type="ECO:0000313" key="14">
    <source>
        <dbReference type="Proteomes" id="UP000008076"/>
    </source>
</evidence>
<dbReference type="OrthoDB" id="1882346at2759"/>
<dbReference type="AlphaFoldDB" id="B0EPM8"/>
<dbReference type="GO" id="GO:1902975">
    <property type="term" value="P:mitotic DNA replication initiation"/>
    <property type="evidence" value="ECO:0007669"/>
    <property type="project" value="TreeGrafter"/>
</dbReference>
<evidence type="ECO:0000256" key="2">
    <source>
        <dbReference type="ARBA" id="ARBA00008010"/>
    </source>
</evidence>
<evidence type="ECO:0000256" key="7">
    <source>
        <dbReference type="ARBA" id="ARBA00022840"/>
    </source>
</evidence>
<dbReference type="InterPro" id="IPR003593">
    <property type="entry name" value="AAA+_ATPase"/>
</dbReference>
<dbReference type="InterPro" id="IPR031327">
    <property type="entry name" value="MCM"/>
</dbReference>
<dbReference type="InterPro" id="IPR012340">
    <property type="entry name" value="NA-bd_OB-fold"/>
</dbReference>
<dbReference type="SUPFAM" id="SSF50249">
    <property type="entry name" value="Nucleic acid-binding proteins"/>
    <property type="match status" value="1"/>
</dbReference>
<dbReference type="RefSeq" id="XP_001740084.1">
    <property type="nucleotide sequence ID" value="XM_001740032.1"/>
</dbReference>
<proteinExistence type="inferred from homology"/>
<dbReference type="GO" id="GO:0003697">
    <property type="term" value="F:single-stranded DNA binding"/>
    <property type="evidence" value="ECO:0007669"/>
    <property type="project" value="TreeGrafter"/>
</dbReference>
<keyword evidence="3 11" id="KW-0235">DNA replication</keyword>
<keyword evidence="6 11" id="KW-0347">Helicase</keyword>
<dbReference type="GO" id="GO:0006271">
    <property type="term" value="P:DNA strand elongation involved in DNA replication"/>
    <property type="evidence" value="ECO:0007669"/>
    <property type="project" value="TreeGrafter"/>
</dbReference>
<dbReference type="PANTHER" id="PTHR11630">
    <property type="entry name" value="DNA REPLICATION LICENSING FACTOR MCM FAMILY MEMBER"/>
    <property type="match status" value="1"/>
</dbReference>
<keyword evidence="4 10" id="KW-0547">Nucleotide-binding</keyword>
<comment type="subunit">
    <text evidence="11">Component of the MCM2-7 complex.</text>
</comment>
<dbReference type="Pfam" id="PF00493">
    <property type="entry name" value="MCM"/>
    <property type="match status" value="1"/>
</dbReference>
<dbReference type="Pfam" id="PF17207">
    <property type="entry name" value="MCM_OB"/>
    <property type="match status" value="1"/>
</dbReference>